<dbReference type="RefSeq" id="WP_196272425.1">
    <property type="nucleotide sequence ID" value="NZ_JADQDO010000006.1"/>
</dbReference>
<dbReference type="Proteomes" id="UP000599312">
    <property type="component" value="Unassembled WGS sequence"/>
</dbReference>
<dbReference type="EMBL" id="JADQDO010000006">
    <property type="protein sequence ID" value="MBF9234438.1"/>
    <property type="molecule type" value="Genomic_DNA"/>
</dbReference>
<protein>
    <submittedName>
        <fullName evidence="1">Uncharacterized protein</fullName>
    </submittedName>
</protein>
<proteinExistence type="predicted"/>
<evidence type="ECO:0000313" key="1">
    <source>
        <dbReference type="EMBL" id="MBF9234438.1"/>
    </source>
</evidence>
<sequence length="502" mass="55108">MSAVALGGLTKGASAEDLPAALADLHAQYYNFLKALISSPNIQNPLIVLNNTITPFDADVQTPYFNQELFRLYSDQTYSSPYTSFIKPGAMNHSGRFSTLYKDAISIAASQVDQNHPEIAQVVTDLQGRRDDAQRAFSAKDNQFNDQWAAVAKDRGLQAGTREYALNYLKWLEDVRYADQMADYSTALDRLNAQIAAVRRSKYTPSELALLDNLDALQSSFDIARPRYAQTEIDMAASGERLTDLRLADPHQTPGALFDRSPLILPMADFRLFLTNQGGHDFDSRTESKQIGSGSSSWNASGGASFFGWSLGGGGSGSSSSRNEMRSLKGMKISFKNISEIYIDRGQWFNPGVLQDDKVFKLVENLKQLQYLKYVAVSLFVGRGLNLNLELQNSAANSDWSTQSINARGGASLFGFSFGGGGGSSRTSQNFTSNANGTTVTFEDGDQVIRVLGARVEPFLHVPETPQALADLGKLRSSVDDLKAGKITYIDFQKQRLRAQVR</sequence>
<comment type="caution">
    <text evidence="1">The sequence shown here is derived from an EMBL/GenBank/DDBJ whole genome shotgun (WGS) entry which is preliminary data.</text>
</comment>
<name>A0A931BTI8_9HYPH</name>
<evidence type="ECO:0000313" key="2">
    <source>
        <dbReference type="Proteomes" id="UP000599312"/>
    </source>
</evidence>
<dbReference type="AlphaFoldDB" id="A0A931BTI8"/>
<reference evidence="1" key="1">
    <citation type="submission" date="2020-11" db="EMBL/GenBank/DDBJ databases">
        <authorList>
            <person name="Kim M.K."/>
        </authorList>
    </citation>
    <scope>NUCLEOTIDE SEQUENCE</scope>
    <source>
        <strain evidence="1">BT350</strain>
    </source>
</reference>
<organism evidence="1 2">
    <name type="scientific">Microvirga alba</name>
    <dbReference type="NCBI Taxonomy" id="2791025"/>
    <lineage>
        <taxon>Bacteria</taxon>
        <taxon>Pseudomonadati</taxon>
        <taxon>Pseudomonadota</taxon>
        <taxon>Alphaproteobacteria</taxon>
        <taxon>Hyphomicrobiales</taxon>
        <taxon>Methylobacteriaceae</taxon>
        <taxon>Microvirga</taxon>
    </lineage>
</organism>
<accession>A0A931BTI8</accession>
<gene>
    <name evidence="1" type="ORF">I2H38_13745</name>
</gene>
<keyword evidence="2" id="KW-1185">Reference proteome</keyword>